<dbReference type="OrthoDB" id="3052647at2759"/>
<keyword evidence="2" id="KW-0812">Transmembrane</keyword>
<feature type="compositionally biased region" description="Polar residues" evidence="1">
    <location>
        <begin position="358"/>
        <end position="374"/>
    </location>
</feature>
<feature type="compositionally biased region" description="Polar residues" evidence="1">
    <location>
        <begin position="475"/>
        <end position="486"/>
    </location>
</feature>
<dbReference type="Gene3D" id="1.20.5.510">
    <property type="entry name" value="Single helix bin"/>
    <property type="match status" value="1"/>
</dbReference>
<dbReference type="Gene3D" id="2.60.120.260">
    <property type="entry name" value="Galactose-binding domain-like"/>
    <property type="match status" value="2"/>
</dbReference>
<evidence type="ECO:0000256" key="1">
    <source>
        <dbReference type="SAM" id="MobiDB-lite"/>
    </source>
</evidence>
<organism evidence="3 4">
    <name type="scientific">Coprinopsis marcescibilis</name>
    <name type="common">Agaric fungus</name>
    <name type="synonym">Psathyrella marcescibilis</name>
    <dbReference type="NCBI Taxonomy" id="230819"/>
    <lineage>
        <taxon>Eukaryota</taxon>
        <taxon>Fungi</taxon>
        <taxon>Dikarya</taxon>
        <taxon>Basidiomycota</taxon>
        <taxon>Agaricomycotina</taxon>
        <taxon>Agaricomycetes</taxon>
        <taxon>Agaricomycetidae</taxon>
        <taxon>Agaricales</taxon>
        <taxon>Agaricineae</taxon>
        <taxon>Psathyrellaceae</taxon>
        <taxon>Coprinopsis</taxon>
    </lineage>
</organism>
<feature type="compositionally biased region" description="Polar residues" evidence="1">
    <location>
        <begin position="381"/>
        <end position="393"/>
    </location>
</feature>
<name>A0A5C3KFY7_COPMA</name>
<evidence type="ECO:0000256" key="2">
    <source>
        <dbReference type="SAM" id="Phobius"/>
    </source>
</evidence>
<sequence length="492" mass="53765">MSSTDSPSRFMIVDDSNPTITYTGEWEVSDASFGDRNVAGPIHLGSQHTTKGDSRFSFKFRGSNVAVYGTSNKGAGPQPSVQCTVNGVSIETYVETRVDFDANRFPICGEFNATAFQSRTLDVVVSDAPATLFVDYILYQPVPGIRETSHTSMYVANHDWSIEYPEGPWQKIDTGMIGTIPGSRAIISFNGTRVSWHGRMFQNFSSSVSKGTYSIDGQRAVEFDILGFDANPDIPATFDMYEQQFFQTSEVPSGQHTLEVIYGGPASSAPLVLDFLIVDDGPTGPPAKSSSNLGAIVGGVVGGLAFIGIVFAILFFYFRRRKAAATKQQSPQIEKMEPDLTSNSQPGAPMPYLDPHAHQQSPVYTGTTLNSTTPMPLYAHPQSQPNPNYQGPTLGQPPAPYNNAQPNQQAAMFQGQPYPDMQNRPQSSVYPEYSGQARPLSSNYPNLPQPQSPPAFMYAQPPQPEHRPISMHVTPIQQPNLQRHPNLPEPSS</sequence>
<keyword evidence="2" id="KW-0472">Membrane</keyword>
<reference evidence="3 4" key="1">
    <citation type="journal article" date="2019" name="Nat. Ecol. Evol.">
        <title>Megaphylogeny resolves global patterns of mushroom evolution.</title>
        <authorList>
            <person name="Varga T."/>
            <person name="Krizsan K."/>
            <person name="Foldi C."/>
            <person name="Dima B."/>
            <person name="Sanchez-Garcia M."/>
            <person name="Sanchez-Ramirez S."/>
            <person name="Szollosi G.J."/>
            <person name="Szarkandi J.G."/>
            <person name="Papp V."/>
            <person name="Albert L."/>
            <person name="Andreopoulos W."/>
            <person name="Angelini C."/>
            <person name="Antonin V."/>
            <person name="Barry K.W."/>
            <person name="Bougher N.L."/>
            <person name="Buchanan P."/>
            <person name="Buyck B."/>
            <person name="Bense V."/>
            <person name="Catcheside P."/>
            <person name="Chovatia M."/>
            <person name="Cooper J."/>
            <person name="Damon W."/>
            <person name="Desjardin D."/>
            <person name="Finy P."/>
            <person name="Geml J."/>
            <person name="Haridas S."/>
            <person name="Hughes K."/>
            <person name="Justo A."/>
            <person name="Karasinski D."/>
            <person name="Kautmanova I."/>
            <person name="Kiss B."/>
            <person name="Kocsube S."/>
            <person name="Kotiranta H."/>
            <person name="LaButti K.M."/>
            <person name="Lechner B.E."/>
            <person name="Liimatainen K."/>
            <person name="Lipzen A."/>
            <person name="Lukacs Z."/>
            <person name="Mihaltcheva S."/>
            <person name="Morgado L.N."/>
            <person name="Niskanen T."/>
            <person name="Noordeloos M.E."/>
            <person name="Ohm R.A."/>
            <person name="Ortiz-Santana B."/>
            <person name="Ovrebo C."/>
            <person name="Racz N."/>
            <person name="Riley R."/>
            <person name="Savchenko A."/>
            <person name="Shiryaev A."/>
            <person name="Soop K."/>
            <person name="Spirin V."/>
            <person name="Szebenyi C."/>
            <person name="Tomsovsky M."/>
            <person name="Tulloss R.E."/>
            <person name="Uehling J."/>
            <person name="Grigoriev I.V."/>
            <person name="Vagvolgyi C."/>
            <person name="Papp T."/>
            <person name="Martin F.M."/>
            <person name="Miettinen O."/>
            <person name="Hibbett D.S."/>
            <person name="Nagy L.G."/>
        </authorList>
    </citation>
    <scope>NUCLEOTIDE SEQUENCE [LARGE SCALE GENOMIC DNA]</scope>
    <source>
        <strain evidence="3 4">CBS 121175</strain>
    </source>
</reference>
<gene>
    <name evidence="3" type="ORF">FA15DRAFT_675169</name>
</gene>
<proteinExistence type="predicted"/>
<dbReference type="Proteomes" id="UP000307440">
    <property type="component" value="Unassembled WGS sequence"/>
</dbReference>
<evidence type="ECO:0000313" key="4">
    <source>
        <dbReference type="Proteomes" id="UP000307440"/>
    </source>
</evidence>
<dbReference type="EMBL" id="ML210390">
    <property type="protein sequence ID" value="TFK18593.1"/>
    <property type="molecule type" value="Genomic_DNA"/>
</dbReference>
<dbReference type="AlphaFoldDB" id="A0A5C3KFY7"/>
<feature type="compositionally biased region" description="Low complexity" evidence="1">
    <location>
        <begin position="401"/>
        <end position="411"/>
    </location>
</feature>
<feature type="transmembrane region" description="Helical" evidence="2">
    <location>
        <begin position="293"/>
        <end position="318"/>
    </location>
</feature>
<feature type="region of interest" description="Disordered" evidence="1">
    <location>
        <begin position="327"/>
        <end position="492"/>
    </location>
</feature>
<accession>A0A5C3KFY7</accession>
<evidence type="ECO:0000313" key="3">
    <source>
        <dbReference type="EMBL" id="TFK18593.1"/>
    </source>
</evidence>
<keyword evidence="2" id="KW-1133">Transmembrane helix</keyword>
<dbReference type="STRING" id="230819.A0A5C3KFY7"/>
<keyword evidence="4" id="KW-1185">Reference proteome</keyword>
<protein>
    <submittedName>
        <fullName evidence="3">Uncharacterized protein</fullName>
    </submittedName>
</protein>